<accession>A0A0P0P0U6</accession>
<reference evidence="2 3" key="1">
    <citation type="submission" date="2015-10" db="EMBL/GenBank/DDBJ databases">
        <title>Conservation of the essential genome among Caulobacter and Brevundimonas species.</title>
        <authorList>
            <person name="Scott D."/>
            <person name="Ely B."/>
        </authorList>
    </citation>
    <scope>NUCLEOTIDE SEQUENCE [LARGE SCALE GENOMIC DNA]</scope>
    <source>
        <strain evidence="2 3">CB4</strain>
    </source>
</reference>
<dbReference type="InterPro" id="IPR000182">
    <property type="entry name" value="GNAT_dom"/>
</dbReference>
<dbReference type="InterPro" id="IPR056935">
    <property type="entry name" value="Rv0428c-like_C"/>
</dbReference>
<feature type="domain" description="N-acetyltransferase" evidence="1">
    <location>
        <begin position="114"/>
        <end position="244"/>
    </location>
</feature>
<sequence length="244" mass="26252">MAIDPVILEPIADRAWPARERSRLGGWRLNATSGWSMRSNACWPLEEPDREVEAALDATEAWFGTRGLPPRFKLTEGATAPADLPQRLARRGYQACKQTLVLTGRTAGQPDAAVRLSDRPDAGFEAVFAASAAGNLADARERLETLARIPAPARFASLDLGGATAALGACAVEGQWVGLFGMRTAPEQRRKGLARRVFATLLAEAAQLGASHAYLQVEADNAPALALYGSEGFQPAYAYQYWVL</sequence>
<dbReference type="SUPFAM" id="SSF55729">
    <property type="entry name" value="Acyl-CoA N-acyltransferases (Nat)"/>
    <property type="match status" value="1"/>
</dbReference>
<dbReference type="GO" id="GO:0016747">
    <property type="term" value="F:acyltransferase activity, transferring groups other than amino-acyl groups"/>
    <property type="evidence" value="ECO:0007669"/>
    <property type="project" value="InterPro"/>
</dbReference>
<dbReference type="Gene3D" id="3.40.630.30">
    <property type="match status" value="1"/>
</dbReference>
<dbReference type="EMBL" id="CP013002">
    <property type="protein sequence ID" value="ALL13774.1"/>
    <property type="molecule type" value="Genomic_DNA"/>
</dbReference>
<protein>
    <submittedName>
        <fullName evidence="2">Acetyltransferase</fullName>
    </submittedName>
</protein>
<keyword evidence="3" id="KW-1185">Reference proteome</keyword>
<name>A0A0P0P0U6_9CAUL</name>
<evidence type="ECO:0000259" key="1">
    <source>
        <dbReference type="PROSITE" id="PS51186"/>
    </source>
</evidence>
<dbReference type="Proteomes" id="UP000056905">
    <property type="component" value="Chromosome"/>
</dbReference>
<gene>
    <name evidence="2" type="ORF">AQ619_10745</name>
</gene>
<dbReference type="KEGG" id="chq:AQ619_10745"/>
<evidence type="ECO:0000313" key="2">
    <source>
        <dbReference type="EMBL" id="ALL13774.1"/>
    </source>
</evidence>
<proteinExistence type="predicted"/>
<keyword evidence="2" id="KW-0808">Transferase</keyword>
<dbReference type="AlphaFoldDB" id="A0A0P0P0U6"/>
<dbReference type="PROSITE" id="PS51186">
    <property type="entry name" value="GNAT"/>
    <property type="match status" value="1"/>
</dbReference>
<dbReference type="STRING" id="69395.AQ619_10745"/>
<evidence type="ECO:0000313" key="3">
    <source>
        <dbReference type="Proteomes" id="UP000056905"/>
    </source>
</evidence>
<dbReference type="Pfam" id="PF24553">
    <property type="entry name" value="Rv0428c_C"/>
    <property type="match status" value="1"/>
</dbReference>
<dbReference type="CDD" id="cd04301">
    <property type="entry name" value="NAT_SF"/>
    <property type="match status" value="1"/>
</dbReference>
<dbReference type="InterPro" id="IPR016181">
    <property type="entry name" value="Acyl_CoA_acyltransferase"/>
</dbReference>
<organism evidence="2 3">
    <name type="scientific">Caulobacter henricii</name>
    <dbReference type="NCBI Taxonomy" id="69395"/>
    <lineage>
        <taxon>Bacteria</taxon>
        <taxon>Pseudomonadati</taxon>
        <taxon>Pseudomonadota</taxon>
        <taxon>Alphaproteobacteria</taxon>
        <taxon>Caulobacterales</taxon>
        <taxon>Caulobacteraceae</taxon>
        <taxon>Caulobacter</taxon>
    </lineage>
</organism>
<dbReference type="OrthoDB" id="9775595at2"/>